<proteinExistence type="inferred from homology"/>
<feature type="transmembrane region" description="Helical" evidence="8">
    <location>
        <begin position="240"/>
        <end position="260"/>
    </location>
</feature>
<reference evidence="9 10" key="1">
    <citation type="submission" date="2019-03" db="EMBL/GenBank/DDBJ databases">
        <title>Subsurface microbial communities from deep shales in Ohio and West Virginia, USA.</title>
        <authorList>
            <person name="Wrighton K."/>
        </authorList>
    </citation>
    <scope>NUCLEOTIDE SEQUENCE [LARGE SCALE GENOMIC DNA]</scope>
    <source>
        <strain evidence="9 10">MSL 6dP</strain>
    </source>
</reference>
<name>A0A4R8GM69_9FIRM</name>
<feature type="transmembrane region" description="Helical" evidence="8">
    <location>
        <begin position="166"/>
        <end position="199"/>
    </location>
</feature>
<dbReference type="STRING" id="926561.GCA_000379025_02617"/>
<dbReference type="Pfam" id="PF01594">
    <property type="entry name" value="AI-2E_transport"/>
    <property type="match status" value="1"/>
</dbReference>
<keyword evidence="10" id="KW-1185">Reference proteome</keyword>
<evidence type="ECO:0000256" key="6">
    <source>
        <dbReference type="ARBA" id="ARBA00022989"/>
    </source>
</evidence>
<evidence type="ECO:0000256" key="7">
    <source>
        <dbReference type="ARBA" id="ARBA00023136"/>
    </source>
</evidence>
<dbReference type="Proteomes" id="UP000295832">
    <property type="component" value="Unassembled WGS sequence"/>
</dbReference>
<comment type="similarity">
    <text evidence="2">Belongs to the autoinducer-2 exporter (AI-2E) (TC 2.A.86) family.</text>
</comment>
<keyword evidence="4" id="KW-1003">Cell membrane</keyword>
<comment type="caution">
    <text evidence="9">The sequence shown here is derived from an EMBL/GenBank/DDBJ whole genome shotgun (WGS) entry which is preliminary data.</text>
</comment>
<evidence type="ECO:0000256" key="5">
    <source>
        <dbReference type="ARBA" id="ARBA00022692"/>
    </source>
</evidence>
<dbReference type="PANTHER" id="PTHR21716">
    <property type="entry name" value="TRANSMEMBRANE PROTEIN"/>
    <property type="match status" value="1"/>
</dbReference>
<keyword evidence="5 8" id="KW-0812">Transmembrane</keyword>
<accession>A0A4R8GM69</accession>
<organism evidence="9 10">
    <name type="scientific">Orenia marismortui</name>
    <dbReference type="NCBI Taxonomy" id="46469"/>
    <lineage>
        <taxon>Bacteria</taxon>
        <taxon>Bacillati</taxon>
        <taxon>Bacillota</taxon>
        <taxon>Clostridia</taxon>
        <taxon>Halanaerobiales</taxon>
        <taxon>Halobacteroidaceae</taxon>
        <taxon>Orenia</taxon>
    </lineage>
</organism>
<evidence type="ECO:0000256" key="1">
    <source>
        <dbReference type="ARBA" id="ARBA00004651"/>
    </source>
</evidence>
<feature type="transmembrane region" description="Helical" evidence="8">
    <location>
        <begin position="205"/>
        <end position="228"/>
    </location>
</feature>
<evidence type="ECO:0000313" key="9">
    <source>
        <dbReference type="EMBL" id="TDX46786.1"/>
    </source>
</evidence>
<evidence type="ECO:0000256" key="4">
    <source>
        <dbReference type="ARBA" id="ARBA00022475"/>
    </source>
</evidence>
<evidence type="ECO:0000256" key="3">
    <source>
        <dbReference type="ARBA" id="ARBA00022448"/>
    </source>
</evidence>
<evidence type="ECO:0000256" key="8">
    <source>
        <dbReference type="SAM" id="Phobius"/>
    </source>
</evidence>
<dbReference type="InterPro" id="IPR002549">
    <property type="entry name" value="AI-2E-like"/>
</dbReference>
<feature type="transmembrane region" description="Helical" evidence="8">
    <location>
        <begin position="119"/>
        <end position="141"/>
    </location>
</feature>
<sequence>MILLPFILAILLSYLINPLIEELIERGQPRLGALIFVFGVLIALLSFIFIKLFPAIINELDVLAHRLPEYIGKIERLIFEINQKYERIELPKTLTTVLDKVIRRFEEITLEFIERTSRVILSILSRVLSLIMAPILSFYILKDLESIKCSLWELVPKKRRRSIKLLLGRINIALFGFFKGQLIISLAVGILSVIGLYFLKIKFYLLIGILVGIFNIIPYFGPLLGALPAMIMASFRSNKLVFLVVLLFFIIQQIEGNIIAPKIMGKEVGLHPIIIIFSLLAGGELLGIIGMLIAIPIAAIIKEIMKYIFYEVLISVDNR</sequence>
<comment type="subcellular location">
    <subcellularLocation>
        <location evidence="1">Cell membrane</location>
        <topology evidence="1">Multi-pass membrane protein</topology>
    </subcellularLocation>
</comment>
<evidence type="ECO:0000313" key="10">
    <source>
        <dbReference type="Proteomes" id="UP000295832"/>
    </source>
</evidence>
<dbReference type="GO" id="GO:0005886">
    <property type="term" value="C:plasma membrane"/>
    <property type="evidence" value="ECO:0007669"/>
    <property type="project" value="UniProtKB-SubCell"/>
</dbReference>
<feature type="transmembrane region" description="Helical" evidence="8">
    <location>
        <begin position="272"/>
        <end position="301"/>
    </location>
</feature>
<evidence type="ECO:0000256" key="2">
    <source>
        <dbReference type="ARBA" id="ARBA00009773"/>
    </source>
</evidence>
<keyword evidence="3" id="KW-0813">Transport</keyword>
<dbReference type="GO" id="GO:0055085">
    <property type="term" value="P:transmembrane transport"/>
    <property type="evidence" value="ECO:0007669"/>
    <property type="project" value="TreeGrafter"/>
</dbReference>
<gene>
    <name evidence="9" type="ORF">C7959_13618</name>
</gene>
<keyword evidence="7 8" id="KW-0472">Membrane</keyword>
<feature type="transmembrane region" description="Helical" evidence="8">
    <location>
        <begin position="6"/>
        <end position="24"/>
    </location>
</feature>
<dbReference type="AlphaFoldDB" id="A0A4R8GM69"/>
<dbReference type="EMBL" id="SOEG01000036">
    <property type="protein sequence ID" value="TDX46786.1"/>
    <property type="molecule type" value="Genomic_DNA"/>
</dbReference>
<keyword evidence="6 8" id="KW-1133">Transmembrane helix</keyword>
<feature type="transmembrane region" description="Helical" evidence="8">
    <location>
        <begin position="31"/>
        <end position="57"/>
    </location>
</feature>
<protein>
    <submittedName>
        <fullName evidence="9">Putative PurR-regulated permease PerM</fullName>
    </submittedName>
</protein>
<dbReference type="PANTHER" id="PTHR21716:SF53">
    <property type="entry name" value="PERMEASE PERM-RELATED"/>
    <property type="match status" value="1"/>
</dbReference>